<dbReference type="EMBL" id="ASHM01014283">
    <property type="protein sequence ID" value="PNX96224.1"/>
    <property type="molecule type" value="Genomic_DNA"/>
</dbReference>
<evidence type="ECO:0000313" key="4">
    <source>
        <dbReference type="Proteomes" id="UP000236291"/>
    </source>
</evidence>
<dbReference type="SMART" id="SM00239">
    <property type="entry name" value="C2"/>
    <property type="match status" value="1"/>
</dbReference>
<keyword evidence="1" id="KW-0812">Transmembrane</keyword>
<dbReference type="InterPro" id="IPR000008">
    <property type="entry name" value="C2_dom"/>
</dbReference>
<name>A0A2K3MZM5_TRIPR</name>
<evidence type="ECO:0000259" key="2">
    <source>
        <dbReference type="PROSITE" id="PS50004"/>
    </source>
</evidence>
<dbReference type="InterPro" id="IPR035892">
    <property type="entry name" value="C2_domain_sf"/>
</dbReference>
<feature type="domain" description="C2" evidence="2">
    <location>
        <begin position="1"/>
        <end position="107"/>
    </location>
</feature>
<dbReference type="Gene3D" id="2.60.40.150">
    <property type="entry name" value="C2 domain"/>
    <property type="match status" value="1"/>
</dbReference>
<protein>
    <submittedName>
        <fullName evidence="3">Bon1-associated protein 2-like</fullName>
    </submittedName>
</protein>
<evidence type="ECO:0000313" key="3">
    <source>
        <dbReference type="EMBL" id="PNX96224.1"/>
    </source>
</evidence>
<gene>
    <name evidence="3" type="ORF">L195_g019426</name>
</gene>
<sequence length="197" mass="22144">MEGKQQACTLEITIISGQNISIERNSKAEDIYVVVRAESLNSCTTKMVNENEGLLSWDEKFMLDIPSHARSVTFEVQCKKYKGARPIGVARIALSDFLGDNTSLENHVQNFSYGLRDWDGRKNGVINFSVRGLTQLQEGNLCLEKEQGMEKKKVSSSEVEDRFKDKKKSSHVAIGISMLGVLFLLGHSLLSFVRRKK</sequence>
<dbReference type="PANTHER" id="PTHR32246:SF64">
    <property type="entry name" value="C2 DOMAIN PROTEIN"/>
    <property type="match status" value="1"/>
</dbReference>
<proteinExistence type="predicted"/>
<keyword evidence="1" id="KW-1133">Transmembrane helix</keyword>
<dbReference type="Pfam" id="PF00168">
    <property type="entry name" value="C2"/>
    <property type="match status" value="1"/>
</dbReference>
<reference evidence="3 4" key="1">
    <citation type="journal article" date="2014" name="Am. J. Bot.">
        <title>Genome assembly and annotation for red clover (Trifolium pratense; Fabaceae).</title>
        <authorList>
            <person name="Istvanek J."/>
            <person name="Jaros M."/>
            <person name="Krenek A."/>
            <person name="Repkova J."/>
        </authorList>
    </citation>
    <scope>NUCLEOTIDE SEQUENCE [LARGE SCALE GENOMIC DNA]</scope>
    <source>
        <strain evidence="4">cv. Tatra</strain>
        <tissue evidence="3">Young leaves</tissue>
    </source>
</reference>
<accession>A0A2K3MZM5</accession>
<dbReference type="PROSITE" id="PS50004">
    <property type="entry name" value="C2"/>
    <property type="match status" value="1"/>
</dbReference>
<feature type="transmembrane region" description="Helical" evidence="1">
    <location>
        <begin position="172"/>
        <end position="193"/>
    </location>
</feature>
<reference evidence="3 4" key="2">
    <citation type="journal article" date="2017" name="Front. Plant Sci.">
        <title>Gene Classification and Mining of Molecular Markers Useful in Red Clover (Trifolium pratense) Breeding.</title>
        <authorList>
            <person name="Istvanek J."/>
            <person name="Dluhosova J."/>
            <person name="Dluhos P."/>
            <person name="Patkova L."/>
            <person name="Nedelnik J."/>
            <person name="Repkova J."/>
        </authorList>
    </citation>
    <scope>NUCLEOTIDE SEQUENCE [LARGE SCALE GENOMIC DNA]</scope>
    <source>
        <strain evidence="4">cv. Tatra</strain>
        <tissue evidence="3">Young leaves</tissue>
    </source>
</reference>
<dbReference type="Proteomes" id="UP000236291">
    <property type="component" value="Unassembled WGS sequence"/>
</dbReference>
<comment type="caution">
    <text evidence="3">The sequence shown here is derived from an EMBL/GenBank/DDBJ whole genome shotgun (WGS) entry which is preliminary data.</text>
</comment>
<organism evidence="3 4">
    <name type="scientific">Trifolium pratense</name>
    <name type="common">Red clover</name>
    <dbReference type="NCBI Taxonomy" id="57577"/>
    <lineage>
        <taxon>Eukaryota</taxon>
        <taxon>Viridiplantae</taxon>
        <taxon>Streptophyta</taxon>
        <taxon>Embryophyta</taxon>
        <taxon>Tracheophyta</taxon>
        <taxon>Spermatophyta</taxon>
        <taxon>Magnoliopsida</taxon>
        <taxon>eudicotyledons</taxon>
        <taxon>Gunneridae</taxon>
        <taxon>Pentapetalae</taxon>
        <taxon>rosids</taxon>
        <taxon>fabids</taxon>
        <taxon>Fabales</taxon>
        <taxon>Fabaceae</taxon>
        <taxon>Papilionoideae</taxon>
        <taxon>50 kb inversion clade</taxon>
        <taxon>NPAAA clade</taxon>
        <taxon>Hologalegina</taxon>
        <taxon>IRL clade</taxon>
        <taxon>Trifolieae</taxon>
        <taxon>Trifolium</taxon>
    </lineage>
</organism>
<keyword evidence="1" id="KW-0472">Membrane</keyword>
<dbReference type="PANTHER" id="PTHR32246">
    <property type="entry name" value="INGRESSION PROTEIN FIC1"/>
    <property type="match status" value="1"/>
</dbReference>
<dbReference type="AlphaFoldDB" id="A0A2K3MZM5"/>
<dbReference type="SUPFAM" id="SSF49562">
    <property type="entry name" value="C2 domain (Calcium/lipid-binding domain, CaLB)"/>
    <property type="match status" value="1"/>
</dbReference>
<evidence type="ECO:0000256" key="1">
    <source>
        <dbReference type="SAM" id="Phobius"/>
    </source>
</evidence>